<organism evidence="3 4">
    <name type="scientific">Mariniblastus fucicola</name>
    <dbReference type="NCBI Taxonomy" id="980251"/>
    <lineage>
        <taxon>Bacteria</taxon>
        <taxon>Pseudomonadati</taxon>
        <taxon>Planctomycetota</taxon>
        <taxon>Planctomycetia</taxon>
        <taxon>Pirellulales</taxon>
        <taxon>Pirellulaceae</taxon>
        <taxon>Mariniblastus</taxon>
    </lineage>
</organism>
<feature type="transmembrane region" description="Helical" evidence="1">
    <location>
        <begin position="21"/>
        <end position="41"/>
    </location>
</feature>
<protein>
    <submittedName>
        <fullName evidence="3">Excinuclease ABC subunit C</fullName>
    </submittedName>
</protein>
<dbReference type="RefSeq" id="WP_075083034.1">
    <property type="nucleotide sequence ID" value="NZ_CP042912.1"/>
</dbReference>
<dbReference type="KEGG" id="mff:MFFC18_37440"/>
<keyword evidence="1" id="KW-0812">Transmembrane</keyword>
<dbReference type="EMBL" id="CP042912">
    <property type="protein sequence ID" value="QEG23840.1"/>
    <property type="molecule type" value="Genomic_DNA"/>
</dbReference>
<dbReference type="Pfam" id="PF01541">
    <property type="entry name" value="GIY-YIG"/>
    <property type="match status" value="1"/>
</dbReference>
<evidence type="ECO:0000256" key="1">
    <source>
        <dbReference type="SAM" id="Phobius"/>
    </source>
</evidence>
<dbReference type="AlphaFoldDB" id="A0A5B9PF83"/>
<reference evidence="3 4" key="1">
    <citation type="submission" date="2019-08" db="EMBL/GenBank/DDBJ databases">
        <title>Deep-cultivation of Planctomycetes and their phenomic and genomic characterization uncovers novel biology.</title>
        <authorList>
            <person name="Wiegand S."/>
            <person name="Jogler M."/>
            <person name="Boedeker C."/>
            <person name="Pinto D."/>
            <person name="Vollmers J."/>
            <person name="Rivas-Marin E."/>
            <person name="Kohn T."/>
            <person name="Peeters S.H."/>
            <person name="Heuer A."/>
            <person name="Rast P."/>
            <person name="Oberbeckmann S."/>
            <person name="Bunk B."/>
            <person name="Jeske O."/>
            <person name="Meyerdierks A."/>
            <person name="Storesund J.E."/>
            <person name="Kallscheuer N."/>
            <person name="Luecker S."/>
            <person name="Lage O.M."/>
            <person name="Pohl T."/>
            <person name="Merkel B.J."/>
            <person name="Hornburger P."/>
            <person name="Mueller R.-W."/>
            <person name="Bruemmer F."/>
            <person name="Labrenz M."/>
            <person name="Spormann A.M."/>
            <person name="Op den Camp H."/>
            <person name="Overmann J."/>
            <person name="Amann R."/>
            <person name="Jetten M.S.M."/>
            <person name="Mascher T."/>
            <person name="Medema M.H."/>
            <person name="Devos D.P."/>
            <person name="Kaster A.-K."/>
            <person name="Ovreas L."/>
            <person name="Rohde M."/>
            <person name="Galperin M.Y."/>
            <person name="Jogler C."/>
        </authorList>
    </citation>
    <scope>NUCLEOTIDE SEQUENCE [LARGE SCALE GENOMIC DNA]</scope>
    <source>
        <strain evidence="3 4">FC18</strain>
    </source>
</reference>
<feature type="domain" description="GIY-YIG" evidence="2">
    <location>
        <begin position="244"/>
        <end position="330"/>
    </location>
</feature>
<proteinExistence type="predicted"/>
<dbReference type="OrthoDB" id="272478at2"/>
<dbReference type="Gene3D" id="3.40.1440.10">
    <property type="entry name" value="GIY-YIG endonuclease"/>
    <property type="match status" value="1"/>
</dbReference>
<dbReference type="SMART" id="SM00465">
    <property type="entry name" value="GIYc"/>
    <property type="match status" value="1"/>
</dbReference>
<keyword evidence="1" id="KW-0472">Membrane</keyword>
<evidence type="ECO:0000259" key="2">
    <source>
        <dbReference type="PROSITE" id="PS50164"/>
    </source>
</evidence>
<accession>A0A5B9PF83</accession>
<dbReference type="InterPro" id="IPR035901">
    <property type="entry name" value="GIY-YIG_endonuc_sf"/>
</dbReference>
<sequence>MISLNSGIRDRQLIALRSQRSQVLMLIVGMLMIAMTTSASFGQTQSQTNAKEQALKETSSRRIQQQVNAVVINAFRATHDGWSSDEVILQSELNDLFLSSCEDLINESNAGFDEKTMPTTEDLNWALMNLRKAGKLKSKTTKRKRIDTTSVSHIAEIVTRSMSDKHQCSIDRMMCNSELRAEFDQAAKEIDDSINSYAVRKAAFQLRKARRLRPELITRIADWGRNVSSHSIQDILDNPKLLNEHPGIYIFSDATGYLYIGQTDNLRERLLQHLDESHNLSLAKYLDTEANDSISIEVHDFDPESQASKTMVRRAYESALIASRKPRFNIQP</sequence>
<evidence type="ECO:0000313" key="3">
    <source>
        <dbReference type="EMBL" id="QEG23840.1"/>
    </source>
</evidence>
<dbReference type="STRING" id="980251.GCA_001642875_00241"/>
<dbReference type="InterPro" id="IPR000305">
    <property type="entry name" value="GIY-YIG_endonuc"/>
</dbReference>
<name>A0A5B9PF83_9BACT</name>
<dbReference type="Proteomes" id="UP000322214">
    <property type="component" value="Chromosome"/>
</dbReference>
<evidence type="ECO:0000313" key="4">
    <source>
        <dbReference type="Proteomes" id="UP000322214"/>
    </source>
</evidence>
<keyword evidence="1" id="KW-1133">Transmembrane helix</keyword>
<dbReference type="SUPFAM" id="SSF82771">
    <property type="entry name" value="GIY-YIG endonuclease"/>
    <property type="match status" value="1"/>
</dbReference>
<gene>
    <name evidence="3" type="ORF">MFFC18_37440</name>
</gene>
<dbReference type="PROSITE" id="PS50164">
    <property type="entry name" value="GIY_YIG"/>
    <property type="match status" value="1"/>
</dbReference>
<keyword evidence="4" id="KW-1185">Reference proteome</keyword>